<name>A0A6A4STV5_SCOMX</name>
<evidence type="ECO:0000313" key="2">
    <source>
        <dbReference type="Proteomes" id="UP000438429"/>
    </source>
</evidence>
<evidence type="ECO:0000313" key="1">
    <source>
        <dbReference type="EMBL" id="KAF0034474.1"/>
    </source>
</evidence>
<reference evidence="1 2" key="1">
    <citation type="submission" date="2019-06" db="EMBL/GenBank/DDBJ databases">
        <title>Draft genomes of female and male turbot (Scophthalmus maximus).</title>
        <authorList>
            <person name="Xu H."/>
            <person name="Xu X.-W."/>
            <person name="Shao C."/>
            <person name="Chen S."/>
        </authorList>
    </citation>
    <scope>NUCLEOTIDE SEQUENCE [LARGE SCALE GENOMIC DNA]</scope>
    <source>
        <strain evidence="1">Ysfricsl-2016a</strain>
        <tissue evidence="1">Blood</tissue>
    </source>
</reference>
<gene>
    <name evidence="1" type="ORF">F2P81_012232</name>
</gene>
<protein>
    <submittedName>
        <fullName evidence="1">Uncharacterized protein</fullName>
    </submittedName>
</protein>
<organism evidence="1 2">
    <name type="scientific">Scophthalmus maximus</name>
    <name type="common">Turbot</name>
    <name type="synonym">Psetta maxima</name>
    <dbReference type="NCBI Taxonomy" id="52904"/>
    <lineage>
        <taxon>Eukaryota</taxon>
        <taxon>Metazoa</taxon>
        <taxon>Chordata</taxon>
        <taxon>Craniata</taxon>
        <taxon>Vertebrata</taxon>
        <taxon>Euteleostomi</taxon>
        <taxon>Actinopterygii</taxon>
        <taxon>Neopterygii</taxon>
        <taxon>Teleostei</taxon>
        <taxon>Neoteleostei</taxon>
        <taxon>Acanthomorphata</taxon>
        <taxon>Carangaria</taxon>
        <taxon>Pleuronectiformes</taxon>
        <taxon>Pleuronectoidei</taxon>
        <taxon>Scophthalmidae</taxon>
        <taxon>Scophthalmus</taxon>
    </lineage>
</organism>
<accession>A0A6A4STV5</accession>
<dbReference type="EMBL" id="VEVO01000011">
    <property type="protein sequence ID" value="KAF0034474.1"/>
    <property type="molecule type" value="Genomic_DNA"/>
</dbReference>
<sequence length="111" mass="12866">MFFFGKSYDVYDVNMQEKREERGQLRERADMERKKPFMALHIAAKSLATSVSSLSKPRTPRPAAVQIQSQNLCGGRELDAYIVYDQRYVTCYLQDREKRLSTTGCSSYSKH</sequence>
<dbReference type="AlphaFoldDB" id="A0A6A4STV5"/>
<comment type="caution">
    <text evidence="1">The sequence shown here is derived from an EMBL/GenBank/DDBJ whole genome shotgun (WGS) entry which is preliminary data.</text>
</comment>
<dbReference type="Proteomes" id="UP000438429">
    <property type="component" value="Unassembled WGS sequence"/>
</dbReference>
<proteinExistence type="predicted"/>